<gene>
    <name evidence="3" type="ordered locus">Calag_1425</name>
</gene>
<dbReference type="SUPFAM" id="SSF64182">
    <property type="entry name" value="DHH phosphoesterases"/>
    <property type="match status" value="1"/>
</dbReference>
<evidence type="ECO:0000313" key="4">
    <source>
        <dbReference type="Proteomes" id="UP000010469"/>
    </source>
</evidence>
<reference evidence="4" key="1">
    <citation type="submission" date="2012-03" db="EMBL/GenBank/DDBJ databases">
        <title>Complete genome of Caldisphaera lagunensis DSM 15908.</title>
        <authorList>
            <person name="Lucas S."/>
            <person name="Copeland A."/>
            <person name="Lapidus A."/>
            <person name="Glavina del Rio T."/>
            <person name="Dalin E."/>
            <person name="Tice H."/>
            <person name="Bruce D."/>
            <person name="Goodwin L."/>
            <person name="Pitluck S."/>
            <person name="Peters L."/>
            <person name="Mikhailova N."/>
            <person name="Teshima H."/>
            <person name="Kyrpides N."/>
            <person name="Mavromatis K."/>
            <person name="Ivanova N."/>
            <person name="Brettin T."/>
            <person name="Detter J.C."/>
            <person name="Han C."/>
            <person name="Larimer F."/>
            <person name="Land M."/>
            <person name="Hauser L."/>
            <person name="Markowitz V."/>
            <person name="Cheng J.-F."/>
            <person name="Hugenholtz P."/>
            <person name="Woyke T."/>
            <person name="Wu D."/>
            <person name="Spring S."/>
            <person name="Schroeder M."/>
            <person name="Brambilla E."/>
            <person name="Klenk H.-P."/>
            <person name="Eisen J.A."/>
        </authorList>
    </citation>
    <scope>NUCLEOTIDE SEQUENCE [LARGE SCALE GENOMIC DNA]</scope>
    <source>
        <strain evidence="4">DSM 15908 / JCM 11604 / IC-154</strain>
    </source>
</reference>
<dbReference type="HOGENOM" id="CLU_070736_0_0_2"/>
<protein>
    <submittedName>
        <fullName evidence="3">Exopolyphosphatase-like enzyme</fullName>
    </submittedName>
</protein>
<accession>L0ADE3</accession>
<dbReference type="eggNOG" id="arCOG01565">
    <property type="taxonomic scope" value="Archaea"/>
</dbReference>
<evidence type="ECO:0000313" key="3">
    <source>
        <dbReference type="EMBL" id="AFZ71132.1"/>
    </source>
</evidence>
<feature type="domain" description="DDH" evidence="1">
    <location>
        <begin position="22"/>
        <end position="161"/>
    </location>
</feature>
<keyword evidence="4" id="KW-1185">Reference proteome</keyword>
<name>L0ADE3_CALLD</name>
<dbReference type="EMBL" id="CP003378">
    <property type="protein sequence ID" value="AFZ71132.1"/>
    <property type="molecule type" value="Genomic_DNA"/>
</dbReference>
<dbReference type="GO" id="GO:0003676">
    <property type="term" value="F:nucleic acid binding"/>
    <property type="evidence" value="ECO:0007669"/>
    <property type="project" value="InterPro"/>
</dbReference>
<proteinExistence type="predicted"/>
<dbReference type="InterPro" id="IPR001667">
    <property type="entry name" value="DDH_dom"/>
</dbReference>
<feature type="domain" description="DHHA1" evidence="2">
    <location>
        <begin position="240"/>
        <end position="319"/>
    </location>
</feature>
<dbReference type="Pfam" id="PF01368">
    <property type="entry name" value="DHH"/>
    <property type="match status" value="1"/>
</dbReference>
<organism evidence="3 4">
    <name type="scientific">Caldisphaera lagunensis (strain DSM 15908 / JCM 11604 / ANMR 0165 / IC-154)</name>
    <dbReference type="NCBI Taxonomy" id="1056495"/>
    <lineage>
        <taxon>Archaea</taxon>
        <taxon>Thermoproteota</taxon>
        <taxon>Thermoprotei</taxon>
        <taxon>Acidilobales</taxon>
        <taxon>Caldisphaeraceae</taxon>
        <taxon>Caldisphaera</taxon>
    </lineage>
</organism>
<dbReference type="InterPro" id="IPR051319">
    <property type="entry name" value="Oligoribo/pAp-PDE_c-di-AMP_PDE"/>
</dbReference>
<dbReference type="Pfam" id="PF02272">
    <property type="entry name" value="DHHA1"/>
    <property type="match status" value="1"/>
</dbReference>
<dbReference type="PANTHER" id="PTHR47618">
    <property type="entry name" value="BIFUNCTIONAL OLIGORIBONUCLEASE AND PAP PHOSPHATASE NRNA"/>
    <property type="match status" value="1"/>
</dbReference>
<evidence type="ECO:0000259" key="2">
    <source>
        <dbReference type="Pfam" id="PF02272"/>
    </source>
</evidence>
<dbReference type="InterPro" id="IPR003156">
    <property type="entry name" value="DHHA1_dom"/>
</dbReference>
<dbReference type="PANTHER" id="PTHR47618:SF1">
    <property type="entry name" value="BIFUNCTIONAL OLIGORIBONUCLEASE AND PAP PHOSPHATASE NRNA"/>
    <property type="match status" value="1"/>
</dbReference>
<dbReference type="STRING" id="1056495.Calag_1425"/>
<evidence type="ECO:0000259" key="1">
    <source>
        <dbReference type="Pfam" id="PF01368"/>
    </source>
</evidence>
<dbReference type="AlphaFoldDB" id="L0ADE3"/>
<dbReference type="RefSeq" id="WP_015233029.1">
    <property type="nucleotide sequence ID" value="NC_019791.1"/>
</dbReference>
<dbReference type="KEGG" id="clg:Calag_1425"/>
<sequence length="335" mass="37278">MIKTNTNNFLNDFINELKNGNIGISFHSNADLDAIASSLITYELCKRYNEKCCIDLKQGLSKESIIALKEINIEIKKCDFNYDKLILLDNAGIEQVSNLISNKNIPLIVIDHHREGKIFQISKLYYIDDDASSTTEIVSSFASKLTINLDENISTLGILGILFDSNRLERASKSTLESLLYLMKNGDYKKAISIYYKIIKGIEEDFSIKMAKLKGFSRAIIGKVCKDLIAVVTEIGSYESIVSRTLIQNGADVAFTIKYKEGEDIRISIRISDKAISKGIDASNIARIVADKYNGEGGGHIGASIVTIKNKKPIEKEKFFSYLVNLINGICKESG</sequence>
<dbReference type="Gene3D" id="3.10.310.30">
    <property type="match status" value="1"/>
</dbReference>
<dbReference type="Gene3D" id="3.90.1640.10">
    <property type="entry name" value="inorganic pyrophosphatase (n-terminal core)"/>
    <property type="match status" value="1"/>
</dbReference>
<dbReference type="InParanoid" id="L0ADE3"/>
<dbReference type="Proteomes" id="UP000010469">
    <property type="component" value="Chromosome"/>
</dbReference>
<dbReference type="GeneID" id="14212685"/>
<dbReference type="InterPro" id="IPR038763">
    <property type="entry name" value="DHH_sf"/>
</dbReference>